<name>A0A448WB35_9PLAT</name>
<feature type="region of interest" description="Disordered" evidence="1">
    <location>
        <begin position="213"/>
        <end position="238"/>
    </location>
</feature>
<dbReference type="AlphaFoldDB" id="A0A448WB35"/>
<protein>
    <submittedName>
        <fullName evidence="2">Uncharacterized protein</fullName>
    </submittedName>
</protein>
<organism evidence="2 3">
    <name type="scientific">Protopolystoma xenopodis</name>
    <dbReference type="NCBI Taxonomy" id="117903"/>
    <lineage>
        <taxon>Eukaryota</taxon>
        <taxon>Metazoa</taxon>
        <taxon>Spiralia</taxon>
        <taxon>Lophotrochozoa</taxon>
        <taxon>Platyhelminthes</taxon>
        <taxon>Monogenea</taxon>
        <taxon>Polyopisthocotylea</taxon>
        <taxon>Polystomatidea</taxon>
        <taxon>Polystomatidae</taxon>
        <taxon>Protopolystoma</taxon>
    </lineage>
</organism>
<evidence type="ECO:0000313" key="2">
    <source>
        <dbReference type="EMBL" id="VEL07394.1"/>
    </source>
</evidence>
<keyword evidence="3" id="KW-1185">Reference proteome</keyword>
<reference evidence="2" key="1">
    <citation type="submission" date="2018-11" db="EMBL/GenBank/DDBJ databases">
        <authorList>
            <consortium name="Pathogen Informatics"/>
        </authorList>
    </citation>
    <scope>NUCLEOTIDE SEQUENCE</scope>
</reference>
<evidence type="ECO:0000313" key="3">
    <source>
        <dbReference type="Proteomes" id="UP000784294"/>
    </source>
</evidence>
<accession>A0A448WB35</accession>
<proteinExistence type="predicted"/>
<feature type="non-terminal residue" evidence="2">
    <location>
        <position position="1"/>
    </location>
</feature>
<evidence type="ECO:0000256" key="1">
    <source>
        <dbReference type="SAM" id="MobiDB-lite"/>
    </source>
</evidence>
<dbReference type="Proteomes" id="UP000784294">
    <property type="component" value="Unassembled WGS sequence"/>
</dbReference>
<sequence length="451" mass="50088">EDDANNRVGNASASENGQSLCESIISDSKLLTTTTSAHDDSIEEEHSLVVTPPLATDNTLIANVSGDGKDSVKLKQSDTESEWFISIDQEDLPFPCQNPEQLNQQYDFTEEASIREGYSKNQRYHSVQPHKLNSSSTHPLRPPAKVEVQPISELSGSKSLYNNHSFAHSTKAPKNWYQAAVNPSRRRRSSQIVYIDSDEDTEDVVKSVKQKLGSVQKQVPQHTTSSVTFSDGHRKSGSSFLVSKSSKVFGPDEEHSLPNNLASHRRRSCVNEQICTKSNPNMKLIPILKKDPLSPRLKQQGRSLDTFPVKSKSCDNMGQHADNSVFYEEVSEDKKSSFSIIRNHHESIVFSNSSILEAHQDASFAERSKGTINKEAQSVVQTYILANTQTSYPVSLPNVFDSRSKSGTSQSTPVIINVAKQNAPVQLNKRIHRLSLLANRKENLGPANFEK</sequence>
<feature type="compositionally biased region" description="Polar residues" evidence="1">
    <location>
        <begin position="213"/>
        <end position="229"/>
    </location>
</feature>
<gene>
    <name evidence="2" type="ORF">PXEA_LOCUS834</name>
</gene>
<comment type="caution">
    <text evidence="2">The sequence shown here is derived from an EMBL/GenBank/DDBJ whole genome shotgun (WGS) entry which is preliminary data.</text>
</comment>
<dbReference type="EMBL" id="CAAALY010001641">
    <property type="protein sequence ID" value="VEL07394.1"/>
    <property type="molecule type" value="Genomic_DNA"/>
</dbReference>